<keyword evidence="3" id="KW-1185">Reference proteome</keyword>
<evidence type="ECO:0000313" key="3">
    <source>
        <dbReference type="Proteomes" id="UP000327468"/>
    </source>
</evidence>
<feature type="compositionally biased region" description="Basic and acidic residues" evidence="1">
    <location>
        <begin position="653"/>
        <end position="676"/>
    </location>
</feature>
<feature type="compositionally biased region" description="Basic and acidic residues" evidence="1">
    <location>
        <begin position="353"/>
        <end position="365"/>
    </location>
</feature>
<evidence type="ECO:0000313" key="2">
    <source>
        <dbReference type="EMBL" id="KAB5567409.1"/>
    </source>
</evidence>
<feature type="region of interest" description="Disordered" evidence="1">
    <location>
        <begin position="342"/>
        <end position="431"/>
    </location>
</feature>
<evidence type="ECO:0000256" key="1">
    <source>
        <dbReference type="SAM" id="MobiDB-lite"/>
    </source>
</evidence>
<name>A0A5N5NJT7_PANHP</name>
<feature type="compositionally biased region" description="Polar residues" evidence="1">
    <location>
        <begin position="473"/>
        <end position="486"/>
    </location>
</feature>
<dbReference type="AlphaFoldDB" id="A0A5N5NJT7"/>
<feature type="compositionally biased region" description="Polar residues" evidence="1">
    <location>
        <begin position="200"/>
        <end position="212"/>
    </location>
</feature>
<feature type="region of interest" description="Disordered" evidence="1">
    <location>
        <begin position="473"/>
        <end position="516"/>
    </location>
</feature>
<protein>
    <submittedName>
        <fullName evidence="2">Uncharacterized protein</fullName>
    </submittedName>
</protein>
<feature type="compositionally biased region" description="Polar residues" evidence="1">
    <location>
        <begin position="269"/>
        <end position="282"/>
    </location>
</feature>
<feature type="compositionally biased region" description="Low complexity" evidence="1">
    <location>
        <begin position="172"/>
        <end position="188"/>
    </location>
</feature>
<feature type="region of interest" description="Disordered" evidence="1">
    <location>
        <begin position="21"/>
        <end position="87"/>
    </location>
</feature>
<feature type="region of interest" description="Disordered" evidence="1">
    <location>
        <begin position="257"/>
        <end position="314"/>
    </location>
</feature>
<dbReference type="Proteomes" id="UP000327468">
    <property type="component" value="Chromosome 8"/>
</dbReference>
<feature type="compositionally biased region" description="Basic and acidic residues" evidence="1">
    <location>
        <begin position="284"/>
        <end position="294"/>
    </location>
</feature>
<comment type="caution">
    <text evidence="2">The sequence shown here is derived from an EMBL/GenBank/DDBJ whole genome shotgun (WGS) entry which is preliminary data.</text>
</comment>
<feature type="compositionally biased region" description="Polar residues" evidence="1">
    <location>
        <begin position="27"/>
        <end position="36"/>
    </location>
</feature>
<sequence>MEQSIADLLKDAFSEDNILDFEDLQSDEGNNTSQTHPVMDEDMDDGNGASKLWTRSERGSVQTFPNVYEQEETEVTSDNSESESSNSFSINTEATFCLSHVTDNDQVVNTIMTEAQQLNYTVRECTAEEGNMQSDLAAGVSTHGLVTGFSIMGDEKELTEEKHMETFNVEYQQQTSPPTASESQTPEETSSESDEELPENYSTTEPSSQCESVGNKDELFLAMSPNIADKYCVRDDMKEFTEEDQEQIEESLADYPSDFSHSETEEPTENATAQTFTLVDISSSDDHSTDRMEDLSNAENVNLQNKDSPALDHNSGIKDLEVEMISASVDLDLSFQRGNFDEEDVQESLTNDRTMEEDAKNKDDAGDLSDVNDQADYSDSSSDVNDQAGCSDSSSDDHSTSQEETNFPSSVKQEEEKNHVTQHNYATEDMMRMDNDIDYICPDTGDGDANSPEKQDVGRVLFSDVEERGFTNTSSISYYEESNTEPTESHRSIESVQSDTAIKDHDKSSSEASDNVGDTKNIISEVLWSSALLMDEDNLLLDEYDWDMTGEDSLKINSGEGENQEYTEEALEELDIYEDEEGNERDWELEKTRIEAFYRFYGDQAEPEDKVGRNHKVTFCLDHESSEYDEDSDSTEEELDSDLNTPDLNTLKPEYHSESDDPLEKPYYPERSRMQPKEQQPVSAAVKQHPHRSKVKCLAVLKSTLAFGLLTAIGIVSYWWATENLDWIH</sequence>
<organism evidence="2 3">
    <name type="scientific">Pangasianodon hypophthalmus</name>
    <name type="common">Striped catfish</name>
    <name type="synonym">Helicophagus hypophthalmus</name>
    <dbReference type="NCBI Taxonomy" id="310915"/>
    <lineage>
        <taxon>Eukaryota</taxon>
        <taxon>Metazoa</taxon>
        <taxon>Chordata</taxon>
        <taxon>Craniata</taxon>
        <taxon>Vertebrata</taxon>
        <taxon>Euteleostomi</taxon>
        <taxon>Actinopterygii</taxon>
        <taxon>Neopterygii</taxon>
        <taxon>Teleostei</taxon>
        <taxon>Ostariophysi</taxon>
        <taxon>Siluriformes</taxon>
        <taxon>Pangasiidae</taxon>
        <taxon>Pangasianodon</taxon>
    </lineage>
</organism>
<feature type="compositionally biased region" description="Polar residues" evidence="1">
    <location>
        <begin position="371"/>
        <end position="390"/>
    </location>
</feature>
<feature type="compositionally biased region" description="Acidic residues" evidence="1">
    <location>
        <begin position="189"/>
        <end position="198"/>
    </location>
</feature>
<feature type="region of interest" description="Disordered" evidence="1">
    <location>
        <begin position="624"/>
        <end position="688"/>
    </location>
</feature>
<feature type="region of interest" description="Disordered" evidence="1">
    <location>
        <begin position="170"/>
        <end position="212"/>
    </location>
</feature>
<feature type="compositionally biased region" description="Polar residues" evidence="1">
    <location>
        <begin position="402"/>
        <end position="411"/>
    </location>
</feature>
<proteinExistence type="predicted"/>
<dbReference type="EMBL" id="VFJC01000009">
    <property type="protein sequence ID" value="KAB5567409.1"/>
    <property type="molecule type" value="Genomic_DNA"/>
</dbReference>
<reference evidence="2 3" key="1">
    <citation type="submission" date="2019-06" db="EMBL/GenBank/DDBJ databases">
        <title>A chromosome-scale genome assembly of the striped catfish, Pangasianodon hypophthalmus.</title>
        <authorList>
            <person name="Wen M."/>
            <person name="Zahm M."/>
            <person name="Roques C."/>
            <person name="Cabau C."/>
            <person name="Klopp C."/>
            <person name="Donnadieu C."/>
            <person name="Jouanno E."/>
            <person name="Avarre J.-C."/>
            <person name="Campet M."/>
            <person name="Ha T.T.T."/>
            <person name="Dugue R."/>
            <person name="Lampietro C."/>
            <person name="Louis A."/>
            <person name="Herpin A."/>
            <person name="Echchiki A."/>
            <person name="Berthelot C."/>
            <person name="Parey E."/>
            <person name="Roest-Crollius H."/>
            <person name="Braasch I."/>
            <person name="Postlethwait J."/>
            <person name="Bobe J."/>
            <person name="Montfort J."/>
            <person name="Bouchez O."/>
            <person name="Begum T."/>
            <person name="Schartl M."/>
            <person name="Guiguen Y."/>
        </authorList>
    </citation>
    <scope>NUCLEOTIDE SEQUENCE [LARGE SCALE GENOMIC DNA]</scope>
    <source>
        <strain evidence="2 3">Indonesia</strain>
        <tissue evidence="2">Blood</tissue>
    </source>
</reference>
<gene>
    <name evidence="2" type="ORF">PHYPO_G00232410</name>
</gene>
<accession>A0A5N5NJT7</accession>
<feature type="compositionally biased region" description="Polar residues" evidence="1">
    <location>
        <begin position="297"/>
        <end position="307"/>
    </location>
</feature>
<feature type="compositionally biased region" description="Acidic residues" evidence="1">
    <location>
        <begin position="627"/>
        <end position="641"/>
    </location>
</feature>
<feature type="compositionally biased region" description="Low complexity" evidence="1">
    <location>
        <begin position="76"/>
        <end position="87"/>
    </location>
</feature>